<feature type="chain" id="PRO_5019827536" evidence="1">
    <location>
        <begin position="25"/>
        <end position="97"/>
    </location>
</feature>
<accession>A0A482VPR1</accession>
<protein>
    <submittedName>
        <fullName evidence="2">Uncharacterized protein</fullName>
    </submittedName>
</protein>
<organism evidence="2 3">
    <name type="scientific">Asbolus verrucosus</name>
    <name type="common">Desert ironclad beetle</name>
    <dbReference type="NCBI Taxonomy" id="1661398"/>
    <lineage>
        <taxon>Eukaryota</taxon>
        <taxon>Metazoa</taxon>
        <taxon>Ecdysozoa</taxon>
        <taxon>Arthropoda</taxon>
        <taxon>Hexapoda</taxon>
        <taxon>Insecta</taxon>
        <taxon>Pterygota</taxon>
        <taxon>Neoptera</taxon>
        <taxon>Endopterygota</taxon>
        <taxon>Coleoptera</taxon>
        <taxon>Polyphaga</taxon>
        <taxon>Cucujiformia</taxon>
        <taxon>Tenebrionidae</taxon>
        <taxon>Pimeliinae</taxon>
        <taxon>Asbolus</taxon>
    </lineage>
</organism>
<dbReference type="EMBL" id="QDEB01077325">
    <property type="protein sequence ID" value="RZC34714.1"/>
    <property type="molecule type" value="Genomic_DNA"/>
</dbReference>
<comment type="caution">
    <text evidence="2">The sequence shown here is derived from an EMBL/GenBank/DDBJ whole genome shotgun (WGS) entry which is preliminary data.</text>
</comment>
<evidence type="ECO:0000313" key="3">
    <source>
        <dbReference type="Proteomes" id="UP000292052"/>
    </source>
</evidence>
<keyword evidence="3" id="KW-1185">Reference proteome</keyword>
<reference evidence="2 3" key="1">
    <citation type="submission" date="2017-03" db="EMBL/GenBank/DDBJ databases">
        <title>Genome of the blue death feigning beetle - Asbolus verrucosus.</title>
        <authorList>
            <person name="Rider S.D."/>
        </authorList>
    </citation>
    <scope>NUCLEOTIDE SEQUENCE [LARGE SCALE GENOMIC DNA]</scope>
    <source>
        <strain evidence="2">Butters</strain>
        <tissue evidence="2">Head and leg muscle</tissue>
    </source>
</reference>
<dbReference type="OrthoDB" id="6424205at2759"/>
<evidence type="ECO:0000313" key="2">
    <source>
        <dbReference type="EMBL" id="RZC34714.1"/>
    </source>
</evidence>
<dbReference type="Proteomes" id="UP000292052">
    <property type="component" value="Unassembled WGS sequence"/>
</dbReference>
<name>A0A482VPR1_ASBVE</name>
<dbReference type="STRING" id="1661398.A0A482VPR1"/>
<sequence length="97" mass="10776">MERIILVNCAVLCVALLLIGVVLSVPHYDNQISVRNEGNDDKKLSHLWFGPRLGRKKRNLNGDDPSYRDAEIAGLMDVLQDCSIIAPNGNIAHFFGM</sequence>
<evidence type="ECO:0000256" key="1">
    <source>
        <dbReference type="SAM" id="SignalP"/>
    </source>
</evidence>
<gene>
    <name evidence="2" type="ORF">BDFB_014858</name>
</gene>
<feature type="signal peptide" evidence="1">
    <location>
        <begin position="1"/>
        <end position="24"/>
    </location>
</feature>
<keyword evidence="1" id="KW-0732">Signal</keyword>
<proteinExistence type="predicted"/>
<dbReference type="AlphaFoldDB" id="A0A482VPR1"/>